<dbReference type="Proteomes" id="UP000662703">
    <property type="component" value="Unassembled WGS sequence"/>
</dbReference>
<dbReference type="Pfam" id="PF13578">
    <property type="entry name" value="Methyltransf_24"/>
    <property type="match status" value="1"/>
</dbReference>
<keyword evidence="2" id="KW-1185">Reference proteome</keyword>
<accession>A0ABS0AM96</accession>
<gene>
    <name evidence="1" type="ORF">Y5W_00434</name>
</gene>
<name>A0ABS0AM96_9GAMM</name>
<comment type="caution">
    <text evidence="1">The sequence shown here is derived from an EMBL/GenBank/DDBJ whole genome shotgun (WGS) entry which is preliminary data.</text>
</comment>
<dbReference type="InterPro" id="IPR029063">
    <property type="entry name" value="SAM-dependent_MTases_sf"/>
</dbReference>
<dbReference type="EMBL" id="ARXX01000004">
    <property type="protein sequence ID" value="MBF5055140.1"/>
    <property type="molecule type" value="Genomic_DNA"/>
</dbReference>
<organism evidence="1 2">
    <name type="scientific">Alloalcanivorax profundimaris</name>
    <dbReference type="NCBI Taxonomy" id="2735259"/>
    <lineage>
        <taxon>Bacteria</taxon>
        <taxon>Pseudomonadati</taxon>
        <taxon>Pseudomonadota</taxon>
        <taxon>Gammaproteobacteria</taxon>
        <taxon>Oceanospirillales</taxon>
        <taxon>Alcanivoracaceae</taxon>
        <taxon>Alloalcanivorax</taxon>
    </lineage>
</organism>
<proteinExistence type="predicted"/>
<evidence type="ECO:0000313" key="1">
    <source>
        <dbReference type="EMBL" id="MBF5055140.1"/>
    </source>
</evidence>
<evidence type="ECO:0000313" key="2">
    <source>
        <dbReference type="Proteomes" id="UP000662703"/>
    </source>
</evidence>
<sequence>MSATESTNAFLEKAWSEKGPKLISGFSRPVYHNVMGLLRGRKYDKRAYGGMIRHTEAAMLTQWASQVPQGGVVVEIGCYGGLSTSYLLRGLRKKGGHIHAIDPFNSDLGKQEELTDNLVPLENKPTKALVAERLRRNGFEGMFELIEGYSQEAAARWDPSVKIDFLWIDGNHEQAYRDFKDFEPHLNPGARVAVHDAHPRYGYQAVVDDVKKIFAEGAWADLEHVKSIITGRKVG</sequence>
<evidence type="ECO:0008006" key="3">
    <source>
        <dbReference type="Google" id="ProtNLM"/>
    </source>
</evidence>
<dbReference type="RefSeq" id="WP_194864017.1">
    <property type="nucleotide sequence ID" value="NZ_ARXX01000004.1"/>
</dbReference>
<dbReference type="SUPFAM" id="SSF53335">
    <property type="entry name" value="S-adenosyl-L-methionine-dependent methyltransferases"/>
    <property type="match status" value="1"/>
</dbReference>
<dbReference type="Gene3D" id="3.40.50.150">
    <property type="entry name" value="Vaccinia Virus protein VP39"/>
    <property type="match status" value="1"/>
</dbReference>
<reference evidence="1 2" key="1">
    <citation type="submission" date="2012-09" db="EMBL/GenBank/DDBJ databases">
        <title>Genome Sequence of alkane-degrading Bacterium Alcanivorax sp. 521-1.</title>
        <authorList>
            <person name="Lai Q."/>
            <person name="Shao Z."/>
        </authorList>
    </citation>
    <scope>NUCLEOTIDE SEQUENCE [LARGE SCALE GENOMIC DNA]</scope>
    <source>
        <strain evidence="1 2">521-1</strain>
    </source>
</reference>
<protein>
    <recommendedName>
        <fullName evidence="3">Class I SAM-dependent methyltransferase</fullName>
    </recommendedName>
</protein>